<dbReference type="SUPFAM" id="SSF55729">
    <property type="entry name" value="Acyl-CoA N-acyltransferases (Nat)"/>
    <property type="match status" value="1"/>
</dbReference>
<dbReference type="EMBL" id="SODD01000004">
    <property type="protein sequence ID" value="TDW25499.1"/>
    <property type="molecule type" value="Genomic_DNA"/>
</dbReference>
<dbReference type="InterPro" id="IPR016181">
    <property type="entry name" value="Acyl_CoA_acyltransferase"/>
</dbReference>
<dbReference type="Gene3D" id="3.40.630.30">
    <property type="match status" value="1"/>
</dbReference>
<evidence type="ECO:0000313" key="3">
    <source>
        <dbReference type="Proteomes" id="UP000294743"/>
    </source>
</evidence>
<evidence type="ECO:0000259" key="1">
    <source>
        <dbReference type="PROSITE" id="PS51186"/>
    </source>
</evidence>
<protein>
    <submittedName>
        <fullName evidence="2">Ribosomal protein S18 acetylase RimI-like enzyme</fullName>
    </submittedName>
</protein>
<dbReference type="InterPro" id="IPR000182">
    <property type="entry name" value="GNAT_dom"/>
</dbReference>
<dbReference type="AlphaFoldDB" id="A0A4R8A572"/>
<evidence type="ECO:0000313" key="2">
    <source>
        <dbReference type="EMBL" id="TDW25499.1"/>
    </source>
</evidence>
<dbReference type="Proteomes" id="UP000294743">
    <property type="component" value="Unassembled WGS sequence"/>
</dbReference>
<proteinExistence type="predicted"/>
<organism evidence="2 3">
    <name type="scientific">Breznakia blatticola</name>
    <dbReference type="NCBI Taxonomy" id="1754012"/>
    <lineage>
        <taxon>Bacteria</taxon>
        <taxon>Bacillati</taxon>
        <taxon>Bacillota</taxon>
        <taxon>Erysipelotrichia</taxon>
        <taxon>Erysipelotrichales</taxon>
        <taxon>Erysipelotrichaceae</taxon>
        <taxon>Breznakia</taxon>
    </lineage>
</organism>
<dbReference type="InterPro" id="IPR050276">
    <property type="entry name" value="MshD_Acetyltransferase"/>
</dbReference>
<keyword evidence="3" id="KW-1185">Reference proteome</keyword>
<keyword evidence="2" id="KW-0687">Ribonucleoprotein</keyword>
<dbReference type="CDD" id="cd04301">
    <property type="entry name" value="NAT_SF"/>
    <property type="match status" value="1"/>
</dbReference>
<dbReference type="PANTHER" id="PTHR43617">
    <property type="entry name" value="L-AMINO ACID N-ACETYLTRANSFERASE"/>
    <property type="match status" value="1"/>
</dbReference>
<name>A0A4R8A572_9FIRM</name>
<sequence length="167" mass="19459">MIEILKCDTNDVTLLASLAKEIWSQHFLPIIGQEQVTYMLEHFQNEEAMTRQMEEENYTYFKIIDGQPIGYIAIVFKEGEDAFLSKFYLKESARGQGYGRFALKFIELLAREKGSTGIWLTCNKDNELTIAKYKKMGFEIFEEAVNDIGNGFVMDDYYMRKDIIRKA</sequence>
<reference evidence="2 3" key="1">
    <citation type="submission" date="2019-03" db="EMBL/GenBank/DDBJ databases">
        <title>Genomic Encyclopedia of Type Strains, Phase IV (KMG-IV): sequencing the most valuable type-strain genomes for metagenomic binning, comparative biology and taxonomic classification.</title>
        <authorList>
            <person name="Goeker M."/>
        </authorList>
    </citation>
    <scope>NUCLEOTIDE SEQUENCE [LARGE SCALE GENOMIC DNA]</scope>
    <source>
        <strain evidence="2 3">DSM 28867</strain>
    </source>
</reference>
<dbReference type="RefSeq" id="WP_134168002.1">
    <property type="nucleotide sequence ID" value="NZ_SODD01000004.1"/>
</dbReference>
<dbReference type="PROSITE" id="PS51186">
    <property type="entry name" value="GNAT"/>
    <property type="match status" value="1"/>
</dbReference>
<dbReference type="GO" id="GO:0005840">
    <property type="term" value="C:ribosome"/>
    <property type="evidence" value="ECO:0007669"/>
    <property type="project" value="UniProtKB-KW"/>
</dbReference>
<accession>A0A4R8A572</accession>
<keyword evidence="2" id="KW-0689">Ribosomal protein</keyword>
<dbReference type="Pfam" id="PF00583">
    <property type="entry name" value="Acetyltransf_1"/>
    <property type="match status" value="1"/>
</dbReference>
<comment type="caution">
    <text evidence="2">The sequence shown here is derived from an EMBL/GenBank/DDBJ whole genome shotgun (WGS) entry which is preliminary data.</text>
</comment>
<gene>
    <name evidence="2" type="ORF">EDD63_10426</name>
</gene>
<feature type="domain" description="N-acetyltransferase" evidence="1">
    <location>
        <begin position="2"/>
        <end position="164"/>
    </location>
</feature>
<dbReference type="OrthoDB" id="9773249at2"/>
<dbReference type="GO" id="GO:0016747">
    <property type="term" value="F:acyltransferase activity, transferring groups other than amino-acyl groups"/>
    <property type="evidence" value="ECO:0007669"/>
    <property type="project" value="InterPro"/>
</dbReference>